<dbReference type="PANTHER" id="PTHR24113:SF12">
    <property type="entry name" value="RAN GTPASE-ACTIVATING PROTEIN 1"/>
    <property type="match status" value="1"/>
</dbReference>
<dbReference type="InterPro" id="IPR011009">
    <property type="entry name" value="Kinase-like_dom_sf"/>
</dbReference>
<keyword evidence="3" id="KW-0677">Repeat</keyword>
<dbReference type="InterPro" id="IPR027038">
    <property type="entry name" value="RanGap"/>
</dbReference>
<dbReference type="Gene3D" id="1.10.510.10">
    <property type="entry name" value="Transferase(Phosphotransferase) domain 1"/>
    <property type="match status" value="1"/>
</dbReference>
<dbReference type="SUPFAM" id="SSF56112">
    <property type="entry name" value="Protein kinase-like (PK-like)"/>
    <property type="match status" value="1"/>
</dbReference>
<evidence type="ECO:0000256" key="4">
    <source>
        <dbReference type="SAM" id="Coils"/>
    </source>
</evidence>
<dbReference type="GO" id="GO:0005096">
    <property type="term" value="F:GTPase activator activity"/>
    <property type="evidence" value="ECO:0007669"/>
    <property type="project" value="UniProtKB-KW"/>
</dbReference>
<evidence type="ECO:0000256" key="3">
    <source>
        <dbReference type="ARBA" id="ARBA00022737"/>
    </source>
</evidence>
<dbReference type="GO" id="GO:0005829">
    <property type="term" value="C:cytosol"/>
    <property type="evidence" value="ECO:0007669"/>
    <property type="project" value="TreeGrafter"/>
</dbReference>
<dbReference type="EMBL" id="GG662855">
    <property type="protein sequence ID" value="EAR87230.2"/>
    <property type="molecule type" value="Genomic_DNA"/>
</dbReference>
<keyword evidence="4" id="KW-0175">Coiled coil</keyword>
<keyword evidence="1" id="KW-0343">GTPase activation</keyword>
<accession>Q22P79</accession>
<dbReference type="Proteomes" id="UP000009168">
    <property type="component" value="Unassembled WGS sequence"/>
</dbReference>
<evidence type="ECO:0000313" key="6">
    <source>
        <dbReference type="EMBL" id="EAR87230.2"/>
    </source>
</evidence>
<dbReference type="InParanoid" id="Q22P79"/>
<dbReference type="GO" id="GO:0004672">
    <property type="term" value="F:protein kinase activity"/>
    <property type="evidence" value="ECO:0007669"/>
    <property type="project" value="InterPro"/>
</dbReference>
<dbReference type="SUPFAM" id="SSF52047">
    <property type="entry name" value="RNI-like"/>
    <property type="match status" value="2"/>
</dbReference>
<dbReference type="OrthoDB" id="120976at2759"/>
<dbReference type="AlphaFoldDB" id="Q22P79"/>
<dbReference type="HOGENOM" id="CLU_035571_0_0_1"/>
<dbReference type="GO" id="GO:0005524">
    <property type="term" value="F:ATP binding"/>
    <property type="evidence" value="ECO:0007669"/>
    <property type="project" value="InterPro"/>
</dbReference>
<dbReference type="GO" id="GO:0048471">
    <property type="term" value="C:perinuclear region of cytoplasm"/>
    <property type="evidence" value="ECO:0007669"/>
    <property type="project" value="TreeGrafter"/>
</dbReference>
<dbReference type="SMART" id="SM00220">
    <property type="entry name" value="S_TKc"/>
    <property type="match status" value="1"/>
</dbReference>
<dbReference type="PANTHER" id="PTHR24113">
    <property type="entry name" value="RAN GTPASE-ACTIVATING PROTEIN 1"/>
    <property type="match status" value="1"/>
</dbReference>
<evidence type="ECO:0000256" key="1">
    <source>
        <dbReference type="ARBA" id="ARBA00022468"/>
    </source>
</evidence>
<gene>
    <name evidence="6" type="ORF">TTHERM_00369580</name>
</gene>
<evidence type="ECO:0000259" key="5">
    <source>
        <dbReference type="PROSITE" id="PS50011"/>
    </source>
</evidence>
<dbReference type="Gene3D" id="3.80.10.10">
    <property type="entry name" value="Ribonuclease Inhibitor"/>
    <property type="match status" value="4"/>
</dbReference>
<evidence type="ECO:0000313" key="7">
    <source>
        <dbReference type="Proteomes" id="UP000009168"/>
    </source>
</evidence>
<dbReference type="GeneID" id="7826763"/>
<dbReference type="RefSeq" id="XP_001007475.2">
    <property type="nucleotide sequence ID" value="XM_001007475.2"/>
</dbReference>
<reference evidence="7" key="1">
    <citation type="journal article" date="2006" name="PLoS Biol.">
        <title>Macronuclear genome sequence of the ciliate Tetrahymena thermophila, a model eukaryote.</title>
        <authorList>
            <person name="Eisen J.A."/>
            <person name="Coyne R.S."/>
            <person name="Wu M."/>
            <person name="Wu D."/>
            <person name="Thiagarajan M."/>
            <person name="Wortman J.R."/>
            <person name="Badger J.H."/>
            <person name="Ren Q."/>
            <person name="Amedeo P."/>
            <person name="Jones K.M."/>
            <person name="Tallon L.J."/>
            <person name="Delcher A.L."/>
            <person name="Salzberg S.L."/>
            <person name="Silva J.C."/>
            <person name="Haas B.J."/>
            <person name="Majoros W.H."/>
            <person name="Farzad M."/>
            <person name="Carlton J.M."/>
            <person name="Smith R.K. Jr."/>
            <person name="Garg J."/>
            <person name="Pearlman R.E."/>
            <person name="Karrer K.M."/>
            <person name="Sun L."/>
            <person name="Manning G."/>
            <person name="Elde N.C."/>
            <person name="Turkewitz A.P."/>
            <person name="Asai D.J."/>
            <person name="Wilkes D.E."/>
            <person name="Wang Y."/>
            <person name="Cai H."/>
            <person name="Collins K."/>
            <person name="Stewart B.A."/>
            <person name="Lee S.R."/>
            <person name="Wilamowska K."/>
            <person name="Weinberg Z."/>
            <person name="Ruzzo W.L."/>
            <person name="Wloga D."/>
            <person name="Gaertig J."/>
            <person name="Frankel J."/>
            <person name="Tsao C.-C."/>
            <person name="Gorovsky M.A."/>
            <person name="Keeling P.J."/>
            <person name="Waller R.F."/>
            <person name="Patron N.J."/>
            <person name="Cherry J.M."/>
            <person name="Stover N.A."/>
            <person name="Krieger C.J."/>
            <person name="del Toro C."/>
            <person name="Ryder H.F."/>
            <person name="Williamson S.C."/>
            <person name="Barbeau R.A."/>
            <person name="Hamilton E.P."/>
            <person name="Orias E."/>
        </authorList>
    </citation>
    <scope>NUCLEOTIDE SEQUENCE [LARGE SCALE GENOMIC DNA]</scope>
    <source>
        <strain evidence="7">SB210</strain>
    </source>
</reference>
<evidence type="ECO:0000256" key="2">
    <source>
        <dbReference type="ARBA" id="ARBA00022614"/>
    </source>
</evidence>
<dbReference type="Pfam" id="PF00069">
    <property type="entry name" value="Pkinase"/>
    <property type="match status" value="1"/>
</dbReference>
<feature type="domain" description="Protein kinase" evidence="5">
    <location>
        <begin position="33"/>
        <end position="284"/>
    </location>
</feature>
<proteinExistence type="predicted"/>
<dbReference type="GO" id="GO:0031267">
    <property type="term" value="F:small GTPase binding"/>
    <property type="evidence" value="ECO:0007669"/>
    <property type="project" value="TreeGrafter"/>
</dbReference>
<keyword evidence="7" id="KW-1185">Reference proteome</keyword>
<sequence length="1175" mass="136783">MDYIKAQNLQNCYNKIQLTHKETILQFLKTHNYEYEKEIINNRFSSVFLAKSYIDHNNVAIEILHNEQIYKLNHKKLDKCIQILENFIDEKYFLQFNQSILDLQYGIVAIVTQAYEKNLACILENNRLTMSQIYALTYQLLKGVLLLQEKGIVIKDIQPSNILFSSTKNQFLLTYHRFYKFVESSQKEYQKRNLNYLSPQVIDKIKPYSSSDDIYSVGVIILEALLQRKLQGMEYLKLKSQNLLSVLPELKSHESQEFITKILCRMIDPDSNKISQPIVLLQQLNKLKVDEKQLKFLNLKDIVQCKEEIKQELQQMEQAENQVQIQQQKLLQFQEQIKIEEQNLLNDYTRMVKSHYQSNQTEIDQNQAFKQAKQIEKQNIDKQYDENFISQVQDYKVKSNIQSLVQDQGLQTNLSAQNQQKQIEFIEINDDSDDLELNSIYLQNIKTEPEQIQSKNQLIQKQDYQFQNIVQSDQNNENLLKKNQKDLDNDNLAYLDINKQQQQTLNSFLFESLPQTQLNQKNQENDKQILQNNLIEEQPTSLLEIQNILSKKIQETNQSLSLEVQEQNENKLLQDSSKQIVFQLDQKPNTIEEQMDKIENNKEIKIDKITDIYKSENYEIVDFDFRKNRIYGQGAQFLGMALQRCQKMTYLHLNFYAEIKDEQQFYYNQQIDKIGDQEIIEITKALQKCTNLTSLKINLCNNNIGSKGAQILGEYLKESQNFLFLSLNLSYNYIKEGALYIAQAFTKCQNLVTLELNLRNTCIQQREFDKICNDIAKLTNINFLDLDISQNFKQNAMNLDELSLIFKNKNLITLSLLFDQNLIIQNDQQKFMKGVENCTNLVSFSLSFQSIFEGQYLNIQVQNYVSTLIQSLCLGIQKMVSLSSLSLDLSCNALQIDQINTISETLKKCQNITSLSLILRQNWVDVESLKYIGISLEQCQRIDNLELNLQENKLGQQGLEDFSLSLSKCTNLQKLRINFSQNNIGSMGAILIAQSIQKIQNLKHLSLNLNSSKIGSEGAKSIALKLQTCINLTKLELYLSKNNLTTSSVQLLSFCLKNCTNIIDLILDLSRNKLQNQVANSIGVIFSQCLNIKQADLHLEGNSFDKQGINDILSHFQNCKSLTYLYLSLNYNSQQITYFKLNKLSIDNQITKIDKQSFKQLLLQKCQKLKQLYII</sequence>
<dbReference type="InterPro" id="IPR032675">
    <property type="entry name" value="LRR_dom_sf"/>
</dbReference>
<dbReference type="GO" id="GO:0005634">
    <property type="term" value="C:nucleus"/>
    <property type="evidence" value="ECO:0007669"/>
    <property type="project" value="TreeGrafter"/>
</dbReference>
<keyword evidence="2" id="KW-0433">Leucine-rich repeat</keyword>
<dbReference type="KEGG" id="tet:TTHERM_00369580"/>
<organism evidence="6 7">
    <name type="scientific">Tetrahymena thermophila (strain SB210)</name>
    <dbReference type="NCBI Taxonomy" id="312017"/>
    <lineage>
        <taxon>Eukaryota</taxon>
        <taxon>Sar</taxon>
        <taxon>Alveolata</taxon>
        <taxon>Ciliophora</taxon>
        <taxon>Intramacronucleata</taxon>
        <taxon>Oligohymenophorea</taxon>
        <taxon>Hymenostomatida</taxon>
        <taxon>Tetrahymenina</taxon>
        <taxon>Tetrahymenidae</taxon>
        <taxon>Tetrahymena</taxon>
    </lineage>
</organism>
<dbReference type="PROSITE" id="PS50011">
    <property type="entry name" value="PROTEIN_KINASE_DOM"/>
    <property type="match status" value="1"/>
</dbReference>
<feature type="coiled-coil region" evidence="4">
    <location>
        <begin position="299"/>
        <end position="343"/>
    </location>
</feature>
<dbReference type="InterPro" id="IPR000719">
    <property type="entry name" value="Prot_kinase_dom"/>
</dbReference>
<name>Q22P79_TETTS</name>
<feature type="coiled-coil region" evidence="4">
    <location>
        <begin position="518"/>
        <end position="570"/>
    </location>
</feature>
<dbReference type="GO" id="GO:0006913">
    <property type="term" value="P:nucleocytoplasmic transport"/>
    <property type="evidence" value="ECO:0007669"/>
    <property type="project" value="TreeGrafter"/>
</dbReference>
<keyword evidence="6" id="KW-0418">Kinase</keyword>
<protein>
    <submittedName>
        <fullName evidence="6">Kinase domain protein</fullName>
    </submittedName>
</protein>
<keyword evidence="6" id="KW-0808">Transferase</keyword>